<sequence length="680" mass="76755">MMLNISRFSRLSVWLCGWLAAGALHAASDPVLVTVQPERRFQTIEGFGTSITGWIARHHDYFRDPAFADYAVNELGLSIFRLQLKGDVMPEAVADWREISHENFNWTHADGRGGVNVGWARLITAANPEVRVIGAVWSPPGWMKVSGKVDGTAAGYLFDPDRDFDHDNRLRADRYEHFAKWIVEYARYMEAQGTPFYALSLQNELVFTEPYGSTMYDPTEYARLVRVTGEMFARERVRQPLFFGPEDMTLATYADEDRHRPYVDALMAPAVAPYFDAFATHGYSDGVNADTRLNMVAYERLVAHFGRPYWITEGASGGHEWPDVMEGGLASRLHVALARANVSLFTGWQLTGDGRHPTHAFMLDRQPTKKTYAAMQFWRHIRPGATRVGMVDPSADDLLVSSYVHDRRGELVSILINTGEAPREVLLNWGRSAHPTTWQAWQTTAQLDHALVDVEPVQQMVRLQLPARSITTAVADWDPEWVEPRRKPRWNREIKQIVEREAAHPVPENGILFVGSSSIRLWESLAQDFPNHPVYNRGFGGSQVSDLIGFFDEVIAAGNPRQIIIYSGTNDVNAGESPESVMADFDALCGMIRAALPDTQIALIGAAPNPHRWPVQADYVRFNAMARHYCEREGHTYVDVWTPMLGEDGLPSRDLYRDDQLHMNAAGYAIWREIMAPLLK</sequence>
<dbReference type="KEGG" id="slom:PXH66_12505"/>
<dbReference type="Proteomes" id="UP001218638">
    <property type="component" value="Chromosome"/>
</dbReference>
<dbReference type="InterPro" id="IPR013830">
    <property type="entry name" value="SGNH_hydro"/>
</dbReference>
<dbReference type="RefSeq" id="WP_330928817.1">
    <property type="nucleotide sequence ID" value="NZ_CP119075.1"/>
</dbReference>
<proteinExistence type="inferred from homology"/>
<dbReference type="Gene3D" id="3.20.20.80">
    <property type="entry name" value="Glycosidases"/>
    <property type="match status" value="1"/>
</dbReference>
<organism evidence="6 7">
    <name type="scientific">Synoicihabitans lomoniglobus</name>
    <dbReference type="NCBI Taxonomy" id="2909285"/>
    <lineage>
        <taxon>Bacteria</taxon>
        <taxon>Pseudomonadati</taxon>
        <taxon>Verrucomicrobiota</taxon>
        <taxon>Opitutia</taxon>
        <taxon>Opitutales</taxon>
        <taxon>Opitutaceae</taxon>
        <taxon>Synoicihabitans</taxon>
    </lineage>
</organism>
<evidence type="ECO:0000256" key="1">
    <source>
        <dbReference type="ARBA" id="ARBA00005382"/>
    </source>
</evidence>
<dbReference type="InterPro" id="IPR001139">
    <property type="entry name" value="Glyco_hydro_30"/>
</dbReference>
<dbReference type="GO" id="GO:0016788">
    <property type="term" value="F:hydrolase activity, acting on ester bonds"/>
    <property type="evidence" value="ECO:0007669"/>
    <property type="project" value="UniProtKB-ARBA"/>
</dbReference>
<keyword evidence="2 4" id="KW-0732">Signal</keyword>
<dbReference type="CDD" id="cd04502">
    <property type="entry name" value="SGNH_hydrolase_like_7"/>
    <property type="match status" value="1"/>
</dbReference>
<feature type="chain" id="PRO_5042122417" evidence="4">
    <location>
        <begin position="27"/>
        <end position="680"/>
    </location>
</feature>
<dbReference type="SUPFAM" id="SSF52266">
    <property type="entry name" value="SGNH hydrolase"/>
    <property type="match status" value="1"/>
</dbReference>
<dbReference type="InterPro" id="IPR036514">
    <property type="entry name" value="SGNH_hydro_sf"/>
</dbReference>
<dbReference type="Gene3D" id="3.40.50.1110">
    <property type="entry name" value="SGNH hydrolase"/>
    <property type="match status" value="1"/>
</dbReference>
<evidence type="ECO:0000256" key="4">
    <source>
        <dbReference type="SAM" id="SignalP"/>
    </source>
</evidence>
<keyword evidence="7" id="KW-1185">Reference proteome</keyword>
<feature type="domain" description="SGNH hydrolase-type esterase" evidence="5">
    <location>
        <begin position="522"/>
        <end position="670"/>
    </location>
</feature>
<name>A0AAE9ZRZ5_9BACT</name>
<evidence type="ECO:0000259" key="5">
    <source>
        <dbReference type="Pfam" id="PF13472"/>
    </source>
</evidence>
<dbReference type="EMBL" id="CP119075">
    <property type="protein sequence ID" value="WED63151.1"/>
    <property type="molecule type" value="Genomic_DNA"/>
</dbReference>
<dbReference type="SUPFAM" id="SSF51445">
    <property type="entry name" value="(Trans)glycosidases"/>
    <property type="match status" value="1"/>
</dbReference>
<feature type="signal peptide" evidence="4">
    <location>
        <begin position="1"/>
        <end position="26"/>
    </location>
</feature>
<dbReference type="PANTHER" id="PTHR11069:SF38">
    <property type="entry name" value="GLUCURONOXYLANASE XYNC"/>
    <property type="match status" value="1"/>
</dbReference>
<evidence type="ECO:0000313" key="6">
    <source>
        <dbReference type="EMBL" id="WED63151.1"/>
    </source>
</evidence>
<dbReference type="PANTHER" id="PTHR11069">
    <property type="entry name" value="GLUCOSYLCERAMIDASE"/>
    <property type="match status" value="1"/>
</dbReference>
<dbReference type="Gene3D" id="2.60.40.1180">
    <property type="entry name" value="Golgi alpha-mannosidase II"/>
    <property type="match status" value="1"/>
</dbReference>
<dbReference type="AlphaFoldDB" id="A0AAE9ZRZ5"/>
<dbReference type="GO" id="GO:0006665">
    <property type="term" value="P:sphingolipid metabolic process"/>
    <property type="evidence" value="ECO:0007669"/>
    <property type="project" value="InterPro"/>
</dbReference>
<dbReference type="GO" id="GO:0016020">
    <property type="term" value="C:membrane"/>
    <property type="evidence" value="ECO:0007669"/>
    <property type="project" value="GOC"/>
</dbReference>
<evidence type="ECO:0000256" key="3">
    <source>
        <dbReference type="ARBA" id="ARBA00022801"/>
    </source>
</evidence>
<keyword evidence="3" id="KW-0378">Hydrolase</keyword>
<gene>
    <name evidence="6" type="ORF">PXH66_12505</name>
</gene>
<evidence type="ECO:0000313" key="7">
    <source>
        <dbReference type="Proteomes" id="UP001218638"/>
    </source>
</evidence>
<dbReference type="InterPro" id="IPR013780">
    <property type="entry name" value="Glyco_hydro_b"/>
</dbReference>
<accession>A0AAE9ZRZ5</accession>
<evidence type="ECO:0000256" key="2">
    <source>
        <dbReference type="ARBA" id="ARBA00022729"/>
    </source>
</evidence>
<comment type="similarity">
    <text evidence="1">Belongs to the glycosyl hydrolase 30 family.</text>
</comment>
<reference evidence="6" key="1">
    <citation type="submission" date="2023-03" db="EMBL/GenBank/DDBJ databases">
        <title>Lomoglobus Profundus gen. nov., sp. nov., a novel member of the phylum Verrucomicrobia, isolated from deep-marine sediment of South China Sea.</title>
        <authorList>
            <person name="Ahmad T."/>
            <person name="Ishaq S.E."/>
            <person name="Wang F."/>
        </authorList>
    </citation>
    <scope>NUCLEOTIDE SEQUENCE</scope>
    <source>
        <strain evidence="6">LMO-M01</strain>
    </source>
</reference>
<protein>
    <submittedName>
        <fullName evidence="6">GDSL-type esterase/lipase family protein</fullName>
    </submittedName>
</protein>
<dbReference type="GO" id="GO:0004348">
    <property type="term" value="F:glucosylceramidase activity"/>
    <property type="evidence" value="ECO:0007669"/>
    <property type="project" value="InterPro"/>
</dbReference>
<dbReference type="Pfam" id="PF13472">
    <property type="entry name" value="Lipase_GDSL_2"/>
    <property type="match status" value="1"/>
</dbReference>
<dbReference type="InterPro" id="IPR017853">
    <property type="entry name" value="GH"/>
</dbReference>